<keyword evidence="4" id="KW-1185">Reference proteome</keyword>
<dbReference type="Proteomes" id="UP000572754">
    <property type="component" value="Unassembled WGS sequence"/>
</dbReference>
<evidence type="ECO:0000313" key="4">
    <source>
        <dbReference type="Proteomes" id="UP000572754"/>
    </source>
</evidence>
<dbReference type="EMBL" id="JAAQPE010000474">
    <property type="protein sequence ID" value="KAF5661964.1"/>
    <property type="molecule type" value="Genomic_DNA"/>
</dbReference>
<protein>
    <recommendedName>
        <fullName evidence="5">Fungal STAND N-terminal Goodbye domain-containing protein</fullName>
    </recommendedName>
</protein>
<organism evidence="3 4">
    <name type="scientific">Fusarium circinatum</name>
    <name type="common">Pitch canker fungus</name>
    <name type="synonym">Gibberella circinata</name>
    <dbReference type="NCBI Taxonomy" id="48490"/>
    <lineage>
        <taxon>Eukaryota</taxon>
        <taxon>Fungi</taxon>
        <taxon>Dikarya</taxon>
        <taxon>Ascomycota</taxon>
        <taxon>Pezizomycotina</taxon>
        <taxon>Sordariomycetes</taxon>
        <taxon>Hypocreomycetidae</taxon>
        <taxon>Hypocreales</taxon>
        <taxon>Nectriaceae</taxon>
        <taxon>Fusarium</taxon>
        <taxon>Fusarium fujikuroi species complex</taxon>
    </lineage>
</organism>
<evidence type="ECO:0000256" key="2">
    <source>
        <dbReference type="SAM" id="MobiDB-lite"/>
    </source>
</evidence>
<name>A0A8H5T3N9_FUSCI</name>
<reference evidence="4" key="1">
    <citation type="journal article" date="2020" name="BMC Genomics">
        <title>Correction to: Identification and distribution of gene clusters required for synthesis of sphingolipid metabolism inhibitors in diverse species of the filamentous fungus Fusarium.</title>
        <authorList>
            <person name="Kim H.S."/>
            <person name="Lohmar J.M."/>
            <person name="Busman M."/>
            <person name="Brown D.W."/>
            <person name="Naumann T.A."/>
            <person name="Divon H.H."/>
            <person name="Lysoe E."/>
            <person name="Uhlig S."/>
            <person name="Proctor R.H."/>
        </authorList>
    </citation>
    <scope>NUCLEOTIDE SEQUENCE [LARGE SCALE GENOMIC DNA]</scope>
    <source>
        <strain evidence="4">NRRL 25331</strain>
    </source>
</reference>
<accession>A0A8H5T3N9</accession>
<comment type="caution">
    <text evidence="3">The sequence shown here is derived from an EMBL/GenBank/DDBJ whole genome shotgun (WGS) entry which is preliminary data.</text>
</comment>
<feature type="compositionally biased region" description="Acidic residues" evidence="2">
    <location>
        <begin position="608"/>
        <end position="618"/>
    </location>
</feature>
<evidence type="ECO:0000313" key="3">
    <source>
        <dbReference type="EMBL" id="KAF5661964.1"/>
    </source>
</evidence>
<sequence>MKVATEPLRSRSRILTNSAAEFVELRAGPTILDELGHNKESNNTAKTNEHNVSEFDPMSDRFVFKEEAQIQERILKESNEQLESFKATLQRFNNTLEKQNIFKKLNLSSRDPTTYDINYVIEVAKKIKDHRDHVENTHTCRSFMQKCAESIASRRRGIGGILSMIPSDAYGSMISGGFSLILLAAEVHQAGRVEIQSALADIPRKLEDVKTFTEIHMPSPNLYKSARGVFIAIFAVLERIIAKLSKTSMLKSIAFKLQGKDAGVTEALEALDGEVSRFKVEVDFCRDRRMGQAYEKIQMITQAVTGVTATLHEAENPTTTTRSAEITSPTAQNKELVSDWLKGLGDFDPTPYKHIAQLLPMLGDLEPDEKDKFEWILKSDELQQWQRSTYSTILDVRPEDSPEEDNNALSLASAIIQSSLEAVENILVMGFFCGLRTTDSRHPDDSGPMALLNSLNGQFVKFLAEKRESADMKFMGQGKMRRKSRAEPKYALQFLGECLRCLPEREIVVIIIDGFSRLTGNKETGHRIIKKLCQMVTEYSDIVIKILITDALSTCPSKDLATHSLYVPNEIDGDRNDVDAEVLRAENRACISDFQDKRQKEGEGAAESSEDSDNYDDW</sequence>
<gene>
    <name evidence="3" type="ORF">FCIRC_11662</name>
</gene>
<evidence type="ECO:0000256" key="1">
    <source>
        <dbReference type="SAM" id="Coils"/>
    </source>
</evidence>
<feature type="compositionally biased region" description="Basic and acidic residues" evidence="2">
    <location>
        <begin position="594"/>
        <end position="603"/>
    </location>
</feature>
<dbReference type="PANTHER" id="PTHR40619:SF3">
    <property type="entry name" value="FUNGAL STAND N-TERMINAL GOODBYE DOMAIN-CONTAINING PROTEIN"/>
    <property type="match status" value="1"/>
</dbReference>
<evidence type="ECO:0008006" key="5">
    <source>
        <dbReference type="Google" id="ProtNLM"/>
    </source>
</evidence>
<proteinExistence type="predicted"/>
<keyword evidence="1" id="KW-0175">Coiled coil</keyword>
<dbReference type="AlphaFoldDB" id="A0A8H5T3N9"/>
<dbReference type="PANTHER" id="PTHR40619">
    <property type="entry name" value="FUNGAL STAND N-TERMINAL GOODBYE DOMAIN-CONTAINING PROTEIN"/>
    <property type="match status" value="1"/>
</dbReference>
<feature type="region of interest" description="Disordered" evidence="2">
    <location>
        <begin position="594"/>
        <end position="618"/>
    </location>
</feature>
<reference evidence="3 4" key="2">
    <citation type="submission" date="2020-05" db="EMBL/GenBank/DDBJ databases">
        <title>Identification and distribution of gene clusters putatively required for synthesis of sphingolipid metabolism inhibitors in phylogenetically diverse species of the filamentous fungus Fusarium.</title>
        <authorList>
            <person name="Kim H.-S."/>
            <person name="Busman M."/>
            <person name="Brown D.W."/>
            <person name="Divon H."/>
            <person name="Uhlig S."/>
            <person name="Proctor R.H."/>
        </authorList>
    </citation>
    <scope>NUCLEOTIDE SEQUENCE [LARGE SCALE GENOMIC DNA]</scope>
    <source>
        <strain evidence="3 4">NRRL 25331</strain>
    </source>
</reference>
<feature type="coiled-coil region" evidence="1">
    <location>
        <begin position="68"/>
        <end position="95"/>
    </location>
</feature>